<sequence>MPKVTQQRDDDTFLYRCSFSTYRSDRYECASYHCPNYYYHNSRYTTGNKKMTMMKIKELRKGCRRTAASPIARHLRRRKRGQTDAGHQLRLSDTLACHAGSQGEGTMWSGHFPNFSSPDSRV</sequence>
<dbReference type="Proteomes" id="UP001152622">
    <property type="component" value="Chromosome 3"/>
</dbReference>
<proteinExistence type="predicted"/>
<gene>
    <name evidence="1" type="ORF">SKAU_G00086520</name>
</gene>
<comment type="caution">
    <text evidence="1">The sequence shown here is derived from an EMBL/GenBank/DDBJ whole genome shotgun (WGS) entry which is preliminary data.</text>
</comment>
<evidence type="ECO:0000313" key="1">
    <source>
        <dbReference type="EMBL" id="KAJ8368624.1"/>
    </source>
</evidence>
<reference evidence="1" key="1">
    <citation type="journal article" date="2023" name="Science">
        <title>Genome structures resolve the early diversification of teleost fishes.</title>
        <authorList>
            <person name="Parey E."/>
            <person name="Louis A."/>
            <person name="Montfort J."/>
            <person name="Bouchez O."/>
            <person name="Roques C."/>
            <person name="Iampietro C."/>
            <person name="Lluch J."/>
            <person name="Castinel A."/>
            <person name="Donnadieu C."/>
            <person name="Desvignes T."/>
            <person name="Floi Bucao C."/>
            <person name="Jouanno E."/>
            <person name="Wen M."/>
            <person name="Mejri S."/>
            <person name="Dirks R."/>
            <person name="Jansen H."/>
            <person name="Henkel C."/>
            <person name="Chen W.J."/>
            <person name="Zahm M."/>
            <person name="Cabau C."/>
            <person name="Klopp C."/>
            <person name="Thompson A.W."/>
            <person name="Robinson-Rechavi M."/>
            <person name="Braasch I."/>
            <person name="Lecointre G."/>
            <person name="Bobe J."/>
            <person name="Postlethwait J.H."/>
            <person name="Berthelot C."/>
            <person name="Roest Crollius H."/>
            <person name="Guiguen Y."/>
        </authorList>
    </citation>
    <scope>NUCLEOTIDE SEQUENCE</scope>
    <source>
        <strain evidence="1">WJC10195</strain>
    </source>
</reference>
<organism evidence="1 2">
    <name type="scientific">Synaphobranchus kaupii</name>
    <name type="common">Kaup's arrowtooth eel</name>
    <dbReference type="NCBI Taxonomy" id="118154"/>
    <lineage>
        <taxon>Eukaryota</taxon>
        <taxon>Metazoa</taxon>
        <taxon>Chordata</taxon>
        <taxon>Craniata</taxon>
        <taxon>Vertebrata</taxon>
        <taxon>Euteleostomi</taxon>
        <taxon>Actinopterygii</taxon>
        <taxon>Neopterygii</taxon>
        <taxon>Teleostei</taxon>
        <taxon>Anguilliformes</taxon>
        <taxon>Synaphobranchidae</taxon>
        <taxon>Synaphobranchus</taxon>
    </lineage>
</organism>
<dbReference type="EMBL" id="JAINUF010000003">
    <property type="protein sequence ID" value="KAJ8368624.1"/>
    <property type="molecule type" value="Genomic_DNA"/>
</dbReference>
<keyword evidence="2" id="KW-1185">Reference proteome</keyword>
<name>A0A9Q1FWE1_SYNKA</name>
<accession>A0A9Q1FWE1</accession>
<protein>
    <submittedName>
        <fullName evidence="1">Uncharacterized protein</fullName>
    </submittedName>
</protein>
<dbReference type="AlphaFoldDB" id="A0A9Q1FWE1"/>
<evidence type="ECO:0000313" key="2">
    <source>
        <dbReference type="Proteomes" id="UP001152622"/>
    </source>
</evidence>